<keyword evidence="1" id="KW-0472">Membrane</keyword>
<sequence>MLKLSKFKIIFGITTFVTAVTLPFLILSINEKTVKNHRNISKTTFSKTLKSESLEVISALKQKNAESFSSTNENTKEQIKDFSKFEKDFQDFIDEVSQNPNLNFEKIAKEKLLKNGVTTDNIEKIFASKNLKNNKIQNQDLLVKPQSFSSKSAPNLKMKEFANKLWDQHVSTAAFAAINYALAVAYGIAWMWTSAIVSTFAGGILTWLSVDYKNAYNSLVYDKNWDAIKETWTQYILNPISKGSSYVGLVLSAKEIGEQIDKLRKTQVAATAALKPTRWVNPKIAIVLSAIDVLQSVISLHNS</sequence>
<evidence type="ECO:0000313" key="2">
    <source>
        <dbReference type="EMBL" id="MDW2893272.1"/>
    </source>
</evidence>
<dbReference type="EMBL" id="JAWPFC010000002">
    <property type="protein sequence ID" value="MDW2893272.1"/>
    <property type="molecule type" value="Genomic_DNA"/>
</dbReference>
<accession>A0AAJ2UCD4</accession>
<proteinExistence type="predicted"/>
<gene>
    <name evidence="2" type="ORF">R7U35_00985</name>
</gene>
<evidence type="ECO:0000256" key="1">
    <source>
        <dbReference type="SAM" id="Phobius"/>
    </source>
</evidence>
<protein>
    <submittedName>
        <fullName evidence="2">Uncharacterized protein</fullName>
    </submittedName>
</protein>
<reference evidence="2" key="1">
    <citation type="submission" date="2023-10" db="EMBL/GenBank/DDBJ databases">
        <title>Genome sequences of Mycoplasma ovipneumoniae isolated from goats.</title>
        <authorList>
            <person name="Spergser J."/>
        </authorList>
    </citation>
    <scope>NUCLEOTIDE SEQUENCE</scope>
    <source>
        <strain evidence="2">168</strain>
    </source>
</reference>
<feature type="transmembrane region" description="Helical" evidence="1">
    <location>
        <begin position="189"/>
        <end position="210"/>
    </location>
</feature>
<comment type="caution">
    <text evidence="2">The sequence shown here is derived from an EMBL/GenBank/DDBJ whole genome shotgun (WGS) entry which is preliminary data.</text>
</comment>
<organism evidence="2 3">
    <name type="scientific">Mesomycoplasma ovipneumoniae</name>
    <dbReference type="NCBI Taxonomy" id="29562"/>
    <lineage>
        <taxon>Bacteria</taxon>
        <taxon>Bacillati</taxon>
        <taxon>Mycoplasmatota</taxon>
        <taxon>Mycoplasmoidales</taxon>
        <taxon>Metamycoplasmataceae</taxon>
        <taxon>Mesomycoplasma</taxon>
    </lineage>
</organism>
<feature type="transmembrane region" description="Helical" evidence="1">
    <location>
        <begin position="165"/>
        <end position="183"/>
    </location>
</feature>
<evidence type="ECO:0000313" key="3">
    <source>
        <dbReference type="Proteomes" id="UP001286563"/>
    </source>
</evidence>
<name>A0AAJ2UCD4_9BACT</name>
<keyword evidence="1" id="KW-0812">Transmembrane</keyword>
<dbReference type="AlphaFoldDB" id="A0AAJ2UCD4"/>
<keyword evidence="1" id="KW-1133">Transmembrane helix</keyword>
<feature type="transmembrane region" description="Helical" evidence="1">
    <location>
        <begin position="6"/>
        <end position="29"/>
    </location>
</feature>
<dbReference type="Proteomes" id="UP001286563">
    <property type="component" value="Unassembled WGS sequence"/>
</dbReference>
<dbReference type="RefSeq" id="WP_318052707.1">
    <property type="nucleotide sequence ID" value="NZ_JAWPFC010000002.1"/>
</dbReference>